<reference evidence="5" key="1">
    <citation type="submission" date="2021-06" db="EMBL/GenBank/DDBJ databases">
        <title>Genome Sequence of Mortierella hyaline Strain SCG-10, a Cold-Adapted, Nitrate-Reducing Fungus Isolated from Soil in Minnesota, USA.</title>
        <authorList>
            <person name="Aldossari N."/>
        </authorList>
    </citation>
    <scope>NUCLEOTIDE SEQUENCE</scope>
    <source>
        <strain evidence="5">SCG-10</strain>
    </source>
</reference>
<evidence type="ECO:0000259" key="4">
    <source>
        <dbReference type="PROSITE" id="PS51035"/>
    </source>
</evidence>
<evidence type="ECO:0000256" key="2">
    <source>
        <dbReference type="SAM" id="MobiDB-lite"/>
    </source>
</evidence>
<evidence type="ECO:0000313" key="5">
    <source>
        <dbReference type="EMBL" id="KAG9072603.1"/>
    </source>
</evidence>
<feature type="compositionally biased region" description="Pro residues" evidence="2">
    <location>
        <begin position="8"/>
        <end position="21"/>
    </location>
</feature>
<evidence type="ECO:0000259" key="3">
    <source>
        <dbReference type="PROSITE" id="PS50053"/>
    </source>
</evidence>
<gene>
    <name evidence="5" type="ORF">KI688_000374</name>
</gene>
<dbReference type="InterPro" id="IPR036533">
    <property type="entry name" value="BAG_dom_sf"/>
</dbReference>
<name>A0A9P7Y5B2_9FUNG</name>
<feature type="domain" description="Ubiquitin-like" evidence="3">
    <location>
        <begin position="84"/>
        <end position="132"/>
    </location>
</feature>
<dbReference type="Gene3D" id="3.10.20.90">
    <property type="entry name" value="Phosphatidylinositol 3-kinase Catalytic Subunit, Chain A, domain 1"/>
    <property type="match status" value="1"/>
</dbReference>
<dbReference type="PANTHER" id="PTHR12329:SF16">
    <property type="entry name" value="BAG FAMILY MOLECULAR CHAPERONE REGULATOR 1"/>
    <property type="match status" value="1"/>
</dbReference>
<proteinExistence type="predicted"/>
<dbReference type="Gene3D" id="1.20.58.120">
    <property type="entry name" value="BAG domain"/>
    <property type="match status" value="1"/>
</dbReference>
<dbReference type="PROSITE" id="PS51035">
    <property type="entry name" value="BAG"/>
    <property type="match status" value="1"/>
</dbReference>
<protein>
    <recommendedName>
        <fullName evidence="7">BAG domain-containing protein</fullName>
    </recommendedName>
</protein>
<dbReference type="GO" id="GO:0005829">
    <property type="term" value="C:cytosol"/>
    <property type="evidence" value="ECO:0007669"/>
    <property type="project" value="TreeGrafter"/>
</dbReference>
<dbReference type="PROSITE" id="PS50053">
    <property type="entry name" value="UBIQUITIN_2"/>
    <property type="match status" value="1"/>
</dbReference>
<evidence type="ECO:0000313" key="6">
    <source>
        <dbReference type="Proteomes" id="UP000707451"/>
    </source>
</evidence>
<sequence>MIYGHLNLPPPPPSPSSPSPLNPDKTSPTISSFLSFLWRLTPALPKQLFRVSHEQYDPETLLHIRWSGERYLIDFEGRILGQVQLKELREICRDLTGVPLGGLSLSYAGAMMKDDNAPLSCFGIKAGAKIIVHGIKPTPEQIKEMTTNGDPEEYALILRITNSLQKSRDFVEEHQSKYEQEVQDYIASKPAPFVMSSMPPARKKLHDYHGMLSELLLQALLALDGVACKPDFDVARVKRREAVKETQRLLDAMDAIHARVKESDRLARL</sequence>
<dbReference type="EMBL" id="JAHRHY010000001">
    <property type="protein sequence ID" value="KAG9072603.1"/>
    <property type="molecule type" value="Genomic_DNA"/>
</dbReference>
<dbReference type="SUPFAM" id="SSF54236">
    <property type="entry name" value="Ubiquitin-like"/>
    <property type="match status" value="1"/>
</dbReference>
<dbReference type="OrthoDB" id="417450at2759"/>
<dbReference type="InterPro" id="IPR003103">
    <property type="entry name" value="BAG_domain"/>
</dbReference>
<feature type="region of interest" description="Disordered" evidence="2">
    <location>
        <begin position="1"/>
        <end position="25"/>
    </location>
</feature>
<dbReference type="Pfam" id="PF02179">
    <property type="entry name" value="BAG"/>
    <property type="match status" value="1"/>
</dbReference>
<dbReference type="GO" id="GO:0051087">
    <property type="term" value="F:protein-folding chaperone binding"/>
    <property type="evidence" value="ECO:0007669"/>
    <property type="project" value="InterPro"/>
</dbReference>
<keyword evidence="6" id="KW-1185">Reference proteome</keyword>
<dbReference type="InterPro" id="IPR000626">
    <property type="entry name" value="Ubiquitin-like_dom"/>
</dbReference>
<dbReference type="SUPFAM" id="SSF63491">
    <property type="entry name" value="BAG domain"/>
    <property type="match status" value="1"/>
</dbReference>
<dbReference type="GO" id="GO:0005634">
    <property type="term" value="C:nucleus"/>
    <property type="evidence" value="ECO:0007669"/>
    <property type="project" value="TreeGrafter"/>
</dbReference>
<keyword evidence="1" id="KW-0143">Chaperone</keyword>
<dbReference type="GO" id="GO:0050821">
    <property type="term" value="P:protein stabilization"/>
    <property type="evidence" value="ECO:0007669"/>
    <property type="project" value="TreeGrafter"/>
</dbReference>
<feature type="domain" description="BAG" evidence="4">
    <location>
        <begin position="203"/>
        <end position="257"/>
    </location>
</feature>
<evidence type="ECO:0000256" key="1">
    <source>
        <dbReference type="ARBA" id="ARBA00023186"/>
    </source>
</evidence>
<organism evidence="5 6">
    <name type="scientific">Linnemannia hyalina</name>
    <dbReference type="NCBI Taxonomy" id="64524"/>
    <lineage>
        <taxon>Eukaryota</taxon>
        <taxon>Fungi</taxon>
        <taxon>Fungi incertae sedis</taxon>
        <taxon>Mucoromycota</taxon>
        <taxon>Mortierellomycotina</taxon>
        <taxon>Mortierellomycetes</taxon>
        <taxon>Mortierellales</taxon>
        <taxon>Mortierellaceae</taxon>
        <taxon>Linnemannia</taxon>
    </lineage>
</organism>
<evidence type="ECO:0008006" key="7">
    <source>
        <dbReference type="Google" id="ProtNLM"/>
    </source>
</evidence>
<accession>A0A9P7Y5B2</accession>
<dbReference type="SMART" id="SM00264">
    <property type="entry name" value="BAG"/>
    <property type="match status" value="1"/>
</dbReference>
<dbReference type="Proteomes" id="UP000707451">
    <property type="component" value="Unassembled WGS sequence"/>
</dbReference>
<dbReference type="InterPro" id="IPR039773">
    <property type="entry name" value="BAG_chaperone_regulator"/>
</dbReference>
<dbReference type="GO" id="GO:0000774">
    <property type="term" value="F:adenyl-nucleotide exchange factor activity"/>
    <property type="evidence" value="ECO:0007669"/>
    <property type="project" value="TreeGrafter"/>
</dbReference>
<dbReference type="PANTHER" id="PTHR12329">
    <property type="entry name" value="BCL2-ASSOCIATED ATHANOGENE"/>
    <property type="match status" value="1"/>
</dbReference>
<dbReference type="AlphaFoldDB" id="A0A9P7Y5B2"/>
<dbReference type="InterPro" id="IPR029071">
    <property type="entry name" value="Ubiquitin-like_domsf"/>
</dbReference>
<comment type="caution">
    <text evidence="5">The sequence shown here is derived from an EMBL/GenBank/DDBJ whole genome shotgun (WGS) entry which is preliminary data.</text>
</comment>
<dbReference type="GO" id="GO:0016020">
    <property type="term" value="C:membrane"/>
    <property type="evidence" value="ECO:0007669"/>
    <property type="project" value="TreeGrafter"/>
</dbReference>